<organism evidence="7 8">
    <name type="scientific">Rahnella bonaserana</name>
    <dbReference type="NCBI Taxonomy" id="2816248"/>
    <lineage>
        <taxon>Bacteria</taxon>
        <taxon>Pseudomonadati</taxon>
        <taxon>Pseudomonadota</taxon>
        <taxon>Gammaproteobacteria</taxon>
        <taxon>Enterobacterales</taxon>
        <taxon>Yersiniaceae</taxon>
        <taxon>Rahnella</taxon>
    </lineage>
</organism>
<keyword evidence="3 5" id="KW-1133">Transmembrane helix</keyword>
<dbReference type="InterPro" id="IPR051533">
    <property type="entry name" value="WaaL-like"/>
</dbReference>
<proteinExistence type="predicted"/>
<comment type="subcellular location">
    <subcellularLocation>
        <location evidence="1">Membrane</location>
        <topology evidence="1">Multi-pass membrane protein</topology>
    </subcellularLocation>
</comment>
<keyword evidence="7" id="KW-0436">Ligase</keyword>
<dbReference type="RefSeq" id="WP_217172264.1">
    <property type="nucleotide sequence ID" value="NZ_JAFMOW010000054.1"/>
</dbReference>
<dbReference type="GO" id="GO:0016874">
    <property type="term" value="F:ligase activity"/>
    <property type="evidence" value="ECO:0007669"/>
    <property type="project" value="UniProtKB-KW"/>
</dbReference>
<gene>
    <name evidence="7" type="ORF">J1778_05085</name>
</gene>
<evidence type="ECO:0000313" key="8">
    <source>
        <dbReference type="Proteomes" id="UP000734343"/>
    </source>
</evidence>
<feature type="transmembrane region" description="Helical" evidence="5">
    <location>
        <begin position="43"/>
        <end position="60"/>
    </location>
</feature>
<feature type="transmembrane region" description="Helical" evidence="5">
    <location>
        <begin position="167"/>
        <end position="186"/>
    </location>
</feature>
<comment type="caution">
    <text evidence="7">The sequence shown here is derived from an EMBL/GenBank/DDBJ whole genome shotgun (WGS) entry which is preliminary data.</text>
</comment>
<evidence type="ECO:0000256" key="4">
    <source>
        <dbReference type="ARBA" id="ARBA00023136"/>
    </source>
</evidence>
<dbReference type="PANTHER" id="PTHR37422:SF13">
    <property type="entry name" value="LIPOPOLYSACCHARIDE BIOSYNTHESIS PROTEIN PA4999-RELATED"/>
    <property type="match status" value="1"/>
</dbReference>
<evidence type="ECO:0000256" key="5">
    <source>
        <dbReference type="SAM" id="Phobius"/>
    </source>
</evidence>
<dbReference type="PANTHER" id="PTHR37422">
    <property type="entry name" value="TEICHURONIC ACID BIOSYNTHESIS PROTEIN TUAE"/>
    <property type="match status" value="1"/>
</dbReference>
<feature type="transmembrane region" description="Helical" evidence="5">
    <location>
        <begin position="130"/>
        <end position="155"/>
    </location>
</feature>
<dbReference type="InterPro" id="IPR007016">
    <property type="entry name" value="O-antigen_ligase-rel_domated"/>
</dbReference>
<accession>A0ABS6LRM2</accession>
<feature type="transmembrane region" description="Helical" evidence="5">
    <location>
        <begin position="18"/>
        <end position="37"/>
    </location>
</feature>
<feature type="transmembrane region" description="Helical" evidence="5">
    <location>
        <begin position="243"/>
        <end position="263"/>
    </location>
</feature>
<dbReference type="Proteomes" id="UP000734343">
    <property type="component" value="Unassembled WGS sequence"/>
</dbReference>
<protein>
    <submittedName>
        <fullName evidence="7">O-antigen ligase family protein</fullName>
    </submittedName>
</protein>
<keyword evidence="8" id="KW-1185">Reference proteome</keyword>
<sequence>MINPWLTAIKKSSFDDKLAALFFLFTTLSISFFMLSGEVTRNFFYITTYIAVIYFVYITFKKDKKVHFYVFSWIVLLLGISKVLWVALTTNDQYPLIAYHYQISGKRLILAAFILYAIEHNLHRWKISTVTVRTGIAIMTLLFMIISIMHIAFYLKTGERIRINSDAPTSGAYTFTIFSLLLMYSLKFHGLKHYRFICLMVMTMTFGVLAATETRSAVMLFTLISACSVLYDFVKSSHTSKMIYGFAISGLIIATVLSGHPYYNKVVDRIENLHNEVASYDAGNRNTSVGARFSMWRAGIDAFEQHPFGQSADSRNALATAFINQHEGGNPEALRNLPFHLHNDIIDTLSLQGIFGGIIIVMFFAVLLLYPFKLVPKGYEFLLLSVPVIYFSQGDSQFYNRETPYFVVLIVGYLLMLRMKTPSVTEKQ</sequence>
<evidence type="ECO:0000256" key="3">
    <source>
        <dbReference type="ARBA" id="ARBA00022989"/>
    </source>
</evidence>
<keyword evidence="4 5" id="KW-0472">Membrane</keyword>
<feature type="domain" description="O-antigen ligase-related" evidence="6">
    <location>
        <begin position="204"/>
        <end position="360"/>
    </location>
</feature>
<evidence type="ECO:0000256" key="1">
    <source>
        <dbReference type="ARBA" id="ARBA00004141"/>
    </source>
</evidence>
<dbReference type="EMBL" id="JAFMOW010000054">
    <property type="protein sequence ID" value="MBU9854659.1"/>
    <property type="molecule type" value="Genomic_DNA"/>
</dbReference>
<feature type="transmembrane region" description="Helical" evidence="5">
    <location>
        <begin position="67"/>
        <end position="87"/>
    </location>
</feature>
<feature type="transmembrane region" description="Helical" evidence="5">
    <location>
        <begin position="405"/>
        <end position="421"/>
    </location>
</feature>
<keyword evidence="2 5" id="KW-0812">Transmembrane</keyword>
<feature type="transmembrane region" description="Helical" evidence="5">
    <location>
        <begin position="349"/>
        <end position="369"/>
    </location>
</feature>
<reference evidence="7 8" key="1">
    <citation type="submission" date="2021-03" db="EMBL/GenBank/DDBJ databases">
        <title>Five novel Rahnella species.</title>
        <authorList>
            <person name="Brady C."/>
            <person name="Asselin J."/>
            <person name="Beer S."/>
            <person name="Bruberg M.B."/>
            <person name="Crampton B."/>
            <person name="Venter S."/>
            <person name="Arnold D."/>
            <person name="Denman S."/>
        </authorList>
    </citation>
    <scope>NUCLEOTIDE SEQUENCE [LARGE SCALE GENOMIC DNA]</scope>
    <source>
        <strain evidence="7 8">H11b</strain>
    </source>
</reference>
<evidence type="ECO:0000256" key="2">
    <source>
        <dbReference type="ARBA" id="ARBA00022692"/>
    </source>
</evidence>
<evidence type="ECO:0000313" key="7">
    <source>
        <dbReference type="EMBL" id="MBU9854659.1"/>
    </source>
</evidence>
<feature type="transmembrane region" description="Helical" evidence="5">
    <location>
        <begin position="99"/>
        <end position="118"/>
    </location>
</feature>
<dbReference type="Pfam" id="PF04932">
    <property type="entry name" value="Wzy_C"/>
    <property type="match status" value="1"/>
</dbReference>
<feature type="transmembrane region" description="Helical" evidence="5">
    <location>
        <begin position="193"/>
        <end position="211"/>
    </location>
</feature>
<name>A0ABS6LRM2_9GAMM</name>
<evidence type="ECO:0000259" key="6">
    <source>
        <dbReference type="Pfam" id="PF04932"/>
    </source>
</evidence>